<protein>
    <submittedName>
        <fullName evidence="2">Uncharacterized protein</fullName>
    </submittedName>
</protein>
<evidence type="ECO:0000313" key="3">
    <source>
        <dbReference type="Proteomes" id="UP001365846"/>
    </source>
</evidence>
<feature type="signal peptide" evidence="1">
    <location>
        <begin position="1"/>
        <end position="21"/>
    </location>
</feature>
<dbReference type="RefSeq" id="WP_340361182.1">
    <property type="nucleotide sequence ID" value="NZ_JBBKZU010000027.1"/>
</dbReference>
<keyword evidence="1" id="KW-0732">Signal</keyword>
<sequence length="81" mass="9216">MTTIRISLCACLALLAANALAITRSDDVMADRYADVQHCIERALGRQWKERFDIETTINRWGAVTDLRCRRQLDLAGQPRP</sequence>
<feature type="chain" id="PRO_5045728326" evidence="1">
    <location>
        <begin position="22"/>
        <end position="81"/>
    </location>
</feature>
<accession>A0ABU8VSH8</accession>
<keyword evidence="3" id="KW-1185">Reference proteome</keyword>
<comment type="caution">
    <text evidence="2">The sequence shown here is derived from an EMBL/GenBank/DDBJ whole genome shotgun (WGS) entry which is preliminary data.</text>
</comment>
<dbReference type="Proteomes" id="UP001365846">
    <property type="component" value="Unassembled WGS sequence"/>
</dbReference>
<name>A0ABU8VSH8_9BURK</name>
<organism evidence="2 3">
    <name type="scientific">Variovorax ureilyticus</name>
    <dbReference type="NCBI Taxonomy" id="1836198"/>
    <lineage>
        <taxon>Bacteria</taxon>
        <taxon>Pseudomonadati</taxon>
        <taxon>Pseudomonadota</taxon>
        <taxon>Betaproteobacteria</taxon>
        <taxon>Burkholderiales</taxon>
        <taxon>Comamonadaceae</taxon>
        <taxon>Variovorax</taxon>
    </lineage>
</organism>
<evidence type="ECO:0000256" key="1">
    <source>
        <dbReference type="SAM" id="SignalP"/>
    </source>
</evidence>
<proteinExistence type="predicted"/>
<dbReference type="EMBL" id="JBBKZU010000027">
    <property type="protein sequence ID" value="MEJ8815990.1"/>
    <property type="molecule type" value="Genomic_DNA"/>
</dbReference>
<evidence type="ECO:0000313" key="2">
    <source>
        <dbReference type="EMBL" id="MEJ8815990.1"/>
    </source>
</evidence>
<reference evidence="2 3" key="1">
    <citation type="submission" date="2024-03" db="EMBL/GenBank/DDBJ databases">
        <title>Novel species of the genus Variovorax.</title>
        <authorList>
            <person name="Liu Q."/>
            <person name="Xin Y.-H."/>
        </authorList>
    </citation>
    <scope>NUCLEOTIDE SEQUENCE [LARGE SCALE GENOMIC DNA]</scope>
    <source>
        <strain evidence="2 3">KACC 18899</strain>
    </source>
</reference>
<gene>
    <name evidence="2" type="ORF">WKW77_33370</name>
</gene>